<evidence type="ECO:0000313" key="1">
    <source>
        <dbReference type="EMBL" id="CAG23325.1"/>
    </source>
</evidence>
<dbReference type="STRING" id="298386.PBPRB1459"/>
<protein>
    <submittedName>
        <fullName evidence="1">Uncharacterized protein</fullName>
    </submittedName>
</protein>
<reference evidence="2" key="1">
    <citation type="journal article" date="2005" name="Science">
        <title>Life at depth: Photobacterium profundum genome sequence and expression analysis.</title>
        <authorList>
            <person name="Vezzi A."/>
            <person name="Campanaro S."/>
            <person name="D'Angelo M."/>
            <person name="Simonato F."/>
            <person name="Vitulo N."/>
            <person name="Lauro F.M."/>
            <person name="Cestaro A."/>
            <person name="Malacrida G."/>
            <person name="Simionati B."/>
            <person name="Cannata N."/>
            <person name="Romualdi C."/>
            <person name="Bartlett D.H."/>
            <person name="Valle G."/>
        </authorList>
    </citation>
    <scope>NUCLEOTIDE SEQUENCE [LARGE SCALE GENOMIC DNA]</scope>
    <source>
        <strain evidence="2">ATCC BAA-1253 / SS9</strain>
    </source>
</reference>
<dbReference type="Proteomes" id="UP000000593">
    <property type="component" value="Chromosome 2"/>
</dbReference>
<dbReference type="HOGENOM" id="CLU_2524636_0_0_6"/>
<proteinExistence type="predicted"/>
<evidence type="ECO:0000313" key="2">
    <source>
        <dbReference type="Proteomes" id="UP000000593"/>
    </source>
</evidence>
<sequence length="84" mass="9874">MTKTLTLLRRENGLFPSYFFLRAIIFRLHCFLQPCQYFPPIEKAPFFIISVYISPKQTKLTKKNANWVVNVIYISIYSASGQNH</sequence>
<accession>Q6LHA5</accession>
<organism evidence="1 2">
    <name type="scientific">Photobacterium profundum (strain SS9)</name>
    <dbReference type="NCBI Taxonomy" id="298386"/>
    <lineage>
        <taxon>Bacteria</taxon>
        <taxon>Pseudomonadati</taxon>
        <taxon>Pseudomonadota</taxon>
        <taxon>Gammaproteobacteria</taxon>
        <taxon>Vibrionales</taxon>
        <taxon>Vibrionaceae</taxon>
        <taxon>Photobacterium</taxon>
    </lineage>
</organism>
<gene>
    <name evidence="1" type="ordered locus">PBPRB1459</name>
</gene>
<dbReference type="AlphaFoldDB" id="Q6LHA5"/>
<dbReference type="KEGG" id="ppr:PBPRB1459"/>
<keyword evidence="2" id="KW-1185">Reference proteome</keyword>
<dbReference type="EMBL" id="CR378679">
    <property type="protein sequence ID" value="CAG23325.1"/>
    <property type="molecule type" value="Genomic_DNA"/>
</dbReference>
<name>Q6LHA5_PHOPR</name>